<dbReference type="Pfam" id="PF13927">
    <property type="entry name" value="Ig_3"/>
    <property type="match status" value="3"/>
</dbReference>
<keyword evidence="3 12" id="KW-0812">Transmembrane</keyword>
<evidence type="ECO:0000256" key="11">
    <source>
        <dbReference type="SAM" id="MobiDB-lite"/>
    </source>
</evidence>
<evidence type="ECO:0000256" key="4">
    <source>
        <dbReference type="ARBA" id="ARBA00022989"/>
    </source>
</evidence>
<dbReference type="SMART" id="SM00409">
    <property type="entry name" value="IG"/>
    <property type="match status" value="7"/>
</dbReference>
<sequence length="1142" mass="127331">MANALRLAAVTLSVSQDTFYFNIKPQSKDATESSETRLYCDVSERRHIFFQWMQRGKPVVNTTRKYQEDSNLRILRVLRDEDEGPFQCIATNYTTGFSLQSQEAFLNILWIDSKAHVLLRRPKKEEVVAGTDITLKCQVSGNPEPTTLWYLNTFRLFNKEKVRILDGGQRLKLINVTGEDNGVYSCRAENMAGAVDSDRNFILNVKATDSPRLREAEFTPFQLALKYQAARLDCPFEGVTRIDWFSNYEKLSNVSSRHVVYPNGSLYFPRVRPADEGTYRCEGLSLTGPAQTFTSELALADLDDITSQSFEPRLLPSYPIVIPVQERFEIKVFPPQGRPNPDYRWLDRNVRVVGTSGRIHVAGQNLVFESPQEMDSGNYTFVANNTAAEKRRGLWVIVSVPPIISRVPQSAMTEEDGSASFSCMVSGTPYPVTTILWQRDGVPLPMGSDEYLINPKEGTLLIPKVKIVDSGHYACVANTTGHPVQISTSAFLRVTKKLKFRPPLKDTYYLELDKSASISCRAEALTPPFINWLKDGLPNLPAHMREERGTLHIDRVRRTDEGTYMCVAAHRKQGVINMTVNVRIVEKPTFSIRPPNSTTAFEGQPTMLHCMAAGDPRPQIVWDKGGKVIASTGTKPDSDSKNRYTVFTNGTLLLKKVLIEDKGRYSCSANNSAGKIRAEFSLRITQPVEEDEGFDMAKTVIIAVCSAGAYLALVIGLTAFCSYRLLMQRRTRKQILNGKNVKLGGSEFQHHREQHELLMKDRDSGLQFRSDSDNRSHASAMSSHPSHSSASATGTASVTAAMAIRNRGAGMEKFQFPRQDLQTLGIIGKGQFGDVFLAKARSIRPIEQETLVVVKSLLVKGDAASVEFHNEMDMYGKLDHPNVVRLLGVCREMEPYFMITEYCDWGDLKQFLLATRSDNGRRVMVPRVPPLTSIQKLKLCQQVALAMEYLSGYKFIHRDLAARNVLLTSRLDLKVCSLTLCRDVYANEYYLHPTRQTPLPLRWLPPEAVRDADFSFQTDIWSYGIFMWEVFHLCDLPYRLLTDDEVFKSLCGGTGTGAAAGSGASGAVSNASGLNVSQTGGSSLAGTSVSSSSLPRLDFAEQCPSHMVDIVRQCCAVLPSSRPTFSDLVVTLGHLLTNGDCV</sequence>
<dbReference type="InterPro" id="IPR011009">
    <property type="entry name" value="Kinase-like_dom_sf"/>
</dbReference>
<dbReference type="SUPFAM" id="SSF48726">
    <property type="entry name" value="Immunoglobulin"/>
    <property type="match status" value="7"/>
</dbReference>
<dbReference type="GO" id="GO:0016301">
    <property type="term" value="F:kinase activity"/>
    <property type="evidence" value="ECO:0007669"/>
    <property type="project" value="UniProtKB-KW"/>
</dbReference>
<feature type="domain" description="Ig-like" evidence="14">
    <location>
        <begin position="8"/>
        <end position="107"/>
    </location>
</feature>
<evidence type="ECO:0000259" key="13">
    <source>
        <dbReference type="PROSITE" id="PS50011"/>
    </source>
</evidence>
<dbReference type="SUPFAM" id="SSF56112">
    <property type="entry name" value="Protein kinase-like (PK-like)"/>
    <property type="match status" value="1"/>
</dbReference>
<dbReference type="PROSITE" id="PS00109">
    <property type="entry name" value="PROTEIN_KINASE_TYR"/>
    <property type="match status" value="1"/>
</dbReference>
<dbReference type="EC" id="2.7.10.1" evidence="2"/>
<dbReference type="InterPro" id="IPR008266">
    <property type="entry name" value="Tyr_kinase_AS"/>
</dbReference>
<keyword evidence="10" id="KW-0547">Nucleotide-binding</keyword>
<keyword evidence="8" id="KW-0325">Glycoprotein</keyword>
<dbReference type="InterPro" id="IPR013098">
    <property type="entry name" value="Ig_I-set"/>
</dbReference>
<dbReference type="InterPro" id="IPR020635">
    <property type="entry name" value="Tyr_kinase_cat_dom"/>
</dbReference>
<reference evidence="16" key="1">
    <citation type="submission" date="2025-08" db="UniProtKB">
        <authorList>
            <consortium name="RefSeq"/>
        </authorList>
    </citation>
    <scope>IDENTIFICATION</scope>
</reference>
<dbReference type="Proteomes" id="UP000694888">
    <property type="component" value="Unplaced"/>
</dbReference>
<dbReference type="CDD" id="cd00096">
    <property type="entry name" value="Ig"/>
    <property type="match status" value="2"/>
</dbReference>
<feature type="domain" description="Ig-like" evidence="14">
    <location>
        <begin position="115"/>
        <end position="202"/>
    </location>
</feature>
<evidence type="ECO:0000313" key="15">
    <source>
        <dbReference type="Proteomes" id="UP000694888"/>
    </source>
</evidence>
<dbReference type="Pfam" id="PF07679">
    <property type="entry name" value="I-set"/>
    <property type="match status" value="2"/>
</dbReference>
<dbReference type="InterPro" id="IPR007110">
    <property type="entry name" value="Ig-like_dom"/>
</dbReference>
<name>A0ABM1A257_APLCA</name>
<keyword evidence="15" id="KW-1185">Reference proteome</keyword>
<feature type="domain" description="Ig-like" evidence="14">
    <location>
        <begin position="588"/>
        <end position="683"/>
    </location>
</feature>
<dbReference type="SMART" id="SM00408">
    <property type="entry name" value="IGc2"/>
    <property type="match status" value="6"/>
</dbReference>
<dbReference type="InterPro" id="IPR003599">
    <property type="entry name" value="Ig_sub"/>
</dbReference>
<dbReference type="InterPro" id="IPR000719">
    <property type="entry name" value="Prot_kinase_dom"/>
</dbReference>
<organism evidence="15 16">
    <name type="scientific">Aplysia californica</name>
    <name type="common">California sea hare</name>
    <dbReference type="NCBI Taxonomy" id="6500"/>
    <lineage>
        <taxon>Eukaryota</taxon>
        <taxon>Metazoa</taxon>
        <taxon>Spiralia</taxon>
        <taxon>Lophotrochozoa</taxon>
        <taxon>Mollusca</taxon>
        <taxon>Gastropoda</taxon>
        <taxon>Heterobranchia</taxon>
        <taxon>Euthyneura</taxon>
        <taxon>Tectipleura</taxon>
        <taxon>Aplysiida</taxon>
        <taxon>Aplysioidea</taxon>
        <taxon>Aplysiidae</taxon>
        <taxon>Aplysia</taxon>
    </lineage>
</organism>
<evidence type="ECO:0000256" key="2">
    <source>
        <dbReference type="ARBA" id="ARBA00011902"/>
    </source>
</evidence>
<accession>A0ABM1A257</accession>
<proteinExistence type="predicted"/>
<evidence type="ECO:0000256" key="8">
    <source>
        <dbReference type="ARBA" id="ARBA00023180"/>
    </source>
</evidence>
<dbReference type="PANTHER" id="PTHR10075">
    <property type="entry name" value="BASIGIN RELATED"/>
    <property type="match status" value="1"/>
</dbReference>
<dbReference type="PROSITE" id="PS50011">
    <property type="entry name" value="PROTEIN_KINASE_DOM"/>
    <property type="match status" value="1"/>
</dbReference>
<feature type="transmembrane region" description="Helical" evidence="12">
    <location>
        <begin position="700"/>
        <end position="726"/>
    </location>
</feature>
<keyword evidence="4 12" id="KW-1133">Transmembrane helix</keyword>
<dbReference type="Gene3D" id="3.30.200.20">
    <property type="entry name" value="Phosphorylase Kinase, domain 1"/>
    <property type="match status" value="1"/>
</dbReference>
<evidence type="ECO:0000313" key="16">
    <source>
        <dbReference type="RefSeq" id="XP_012939301.1"/>
    </source>
</evidence>
<evidence type="ECO:0000256" key="5">
    <source>
        <dbReference type="ARBA" id="ARBA00023136"/>
    </source>
</evidence>
<feature type="compositionally biased region" description="Low complexity" evidence="11">
    <location>
        <begin position="777"/>
        <end position="793"/>
    </location>
</feature>
<feature type="binding site" evidence="10">
    <location>
        <position position="855"/>
    </location>
    <ligand>
        <name>ATP</name>
        <dbReference type="ChEBI" id="CHEBI:30616"/>
    </ligand>
</feature>
<keyword evidence="16" id="KW-0418">Kinase</keyword>
<keyword evidence="6" id="KW-1015">Disulfide bond</keyword>
<dbReference type="Gene3D" id="2.60.40.10">
    <property type="entry name" value="Immunoglobulins"/>
    <property type="match status" value="7"/>
</dbReference>
<evidence type="ECO:0000256" key="3">
    <source>
        <dbReference type="ARBA" id="ARBA00022692"/>
    </source>
</evidence>
<dbReference type="GeneID" id="101855346"/>
<dbReference type="RefSeq" id="XP_012939301.1">
    <property type="nucleotide sequence ID" value="XM_013083847.2"/>
</dbReference>
<evidence type="ECO:0000256" key="10">
    <source>
        <dbReference type="PROSITE-ProRule" id="PRU10141"/>
    </source>
</evidence>
<dbReference type="PROSITE" id="PS00107">
    <property type="entry name" value="PROTEIN_KINASE_ATP"/>
    <property type="match status" value="1"/>
</dbReference>
<keyword evidence="10" id="KW-0067">ATP-binding</keyword>
<evidence type="ECO:0000256" key="9">
    <source>
        <dbReference type="ARBA" id="ARBA00023319"/>
    </source>
</evidence>
<keyword evidence="9" id="KW-0393">Immunoglobulin domain</keyword>
<evidence type="ECO:0000256" key="12">
    <source>
        <dbReference type="SAM" id="Phobius"/>
    </source>
</evidence>
<dbReference type="SMART" id="SM00219">
    <property type="entry name" value="TyrKc"/>
    <property type="match status" value="1"/>
</dbReference>
<evidence type="ECO:0000256" key="1">
    <source>
        <dbReference type="ARBA" id="ARBA00004167"/>
    </source>
</evidence>
<dbReference type="InterPro" id="IPR036179">
    <property type="entry name" value="Ig-like_dom_sf"/>
</dbReference>
<feature type="domain" description="Ig-like" evidence="14">
    <location>
        <begin position="211"/>
        <end position="298"/>
    </location>
</feature>
<protein>
    <recommendedName>
        <fullName evidence="2">receptor protein-tyrosine kinase</fullName>
        <ecNumber evidence="2">2.7.10.1</ecNumber>
    </recommendedName>
</protein>
<feature type="domain" description="Protein kinase" evidence="13">
    <location>
        <begin position="821"/>
        <end position="1137"/>
    </location>
</feature>
<feature type="domain" description="Ig-like" evidence="14">
    <location>
        <begin position="502"/>
        <end position="583"/>
    </location>
</feature>
<dbReference type="PIRSF" id="PIRSF000615">
    <property type="entry name" value="TyrPK_CSF1-R"/>
    <property type="match status" value="1"/>
</dbReference>
<dbReference type="InterPro" id="IPR013783">
    <property type="entry name" value="Ig-like_fold"/>
</dbReference>
<keyword evidence="5 12" id="KW-0472">Membrane</keyword>
<gene>
    <name evidence="16" type="primary">LOC101855346</name>
</gene>
<dbReference type="PANTHER" id="PTHR10075:SF100">
    <property type="entry name" value="FASCICLIN-2"/>
    <property type="match status" value="1"/>
</dbReference>
<evidence type="ECO:0000259" key="14">
    <source>
        <dbReference type="PROSITE" id="PS50835"/>
    </source>
</evidence>
<dbReference type="InterPro" id="IPR003598">
    <property type="entry name" value="Ig_sub2"/>
</dbReference>
<feature type="compositionally biased region" description="Basic and acidic residues" evidence="11">
    <location>
        <begin position="766"/>
        <end position="776"/>
    </location>
</feature>
<feature type="region of interest" description="Disordered" evidence="11">
    <location>
        <begin position="766"/>
        <end position="793"/>
    </location>
</feature>
<dbReference type="Pfam" id="PF07714">
    <property type="entry name" value="PK_Tyr_Ser-Thr"/>
    <property type="match status" value="1"/>
</dbReference>
<keyword evidence="7" id="KW-0675">Receptor</keyword>
<keyword evidence="16" id="KW-0808">Transferase</keyword>
<dbReference type="PROSITE" id="PS50835">
    <property type="entry name" value="IG_LIKE"/>
    <property type="match status" value="6"/>
</dbReference>
<evidence type="ECO:0000256" key="7">
    <source>
        <dbReference type="ARBA" id="ARBA00023170"/>
    </source>
</evidence>
<dbReference type="InterPro" id="IPR017441">
    <property type="entry name" value="Protein_kinase_ATP_BS"/>
</dbReference>
<dbReference type="InterPro" id="IPR001245">
    <property type="entry name" value="Ser-Thr/Tyr_kinase_cat_dom"/>
</dbReference>
<dbReference type="PRINTS" id="PR00109">
    <property type="entry name" value="TYRKINASE"/>
</dbReference>
<dbReference type="Gene3D" id="1.10.510.10">
    <property type="entry name" value="Transferase(Phosphotransferase) domain 1"/>
    <property type="match status" value="1"/>
</dbReference>
<evidence type="ECO:0000256" key="6">
    <source>
        <dbReference type="ARBA" id="ARBA00023157"/>
    </source>
</evidence>
<comment type="subcellular location">
    <subcellularLocation>
        <location evidence="1">Membrane</location>
        <topology evidence="1">Single-pass membrane protein</topology>
    </subcellularLocation>
</comment>
<feature type="domain" description="Ig-like" evidence="14">
    <location>
        <begin position="402"/>
        <end position="487"/>
    </location>
</feature>